<keyword evidence="2" id="KW-1185">Reference proteome</keyword>
<evidence type="ECO:0000313" key="2">
    <source>
        <dbReference type="Proteomes" id="UP000001660"/>
    </source>
</evidence>
<reference evidence="1 2" key="1">
    <citation type="journal article" date="2010" name="Proc. Natl. Acad. Sci. U.S.A.">
        <title>A Nitrospira metagenome illuminates the physiology and evolution of globally important nitrite-oxidizing bacteria.</title>
        <authorList>
            <person name="Lucker S."/>
            <person name="Wagner M."/>
            <person name="Maixner F."/>
            <person name="Pelletier E."/>
            <person name="Koch H."/>
            <person name="Vacherie B."/>
            <person name="Rattei T."/>
            <person name="Sinninghe Damste J."/>
            <person name="Spieck E."/>
            <person name="Le Paslier D."/>
            <person name="Daims H."/>
        </authorList>
    </citation>
    <scope>NUCLEOTIDE SEQUENCE [LARGE SCALE GENOMIC DNA]</scope>
</reference>
<sequence>MSTPAGEKHQLAGFDVRERGFNRPVDFVRTATGYQATLRYETTHIVTPEAPSAGEALQQLITTLQQQGYTQLRSQQSYRDGIYLGSQELWVEYPDRQAAPEVGLLGLLKKWLGRSSG</sequence>
<protein>
    <submittedName>
        <fullName evidence="1">Uncharacterized protein</fullName>
    </submittedName>
</protein>
<proteinExistence type="predicted"/>
<gene>
    <name evidence="1" type="ORF">NIDE2484</name>
</gene>
<accession>D8PG07</accession>
<dbReference type="KEGG" id="nde:NIDE2484"/>
<dbReference type="STRING" id="330214.NIDE2484"/>
<evidence type="ECO:0000313" key="1">
    <source>
        <dbReference type="EMBL" id="CBK42194.1"/>
    </source>
</evidence>
<organism evidence="1 2">
    <name type="scientific">Nitrospira defluvii</name>
    <dbReference type="NCBI Taxonomy" id="330214"/>
    <lineage>
        <taxon>Bacteria</taxon>
        <taxon>Pseudomonadati</taxon>
        <taxon>Nitrospirota</taxon>
        <taxon>Nitrospiria</taxon>
        <taxon>Nitrospirales</taxon>
        <taxon>Nitrospiraceae</taxon>
        <taxon>Nitrospira</taxon>
    </lineage>
</organism>
<dbReference type="HOGENOM" id="CLU_2080499_0_0_0"/>
<dbReference type="AlphaFoldDB" id="D8PG07"/>
<dbReference type="Proteomes" id="UP000001660">
    <property type="component" value="Chromosome"/>
</dbReference>
<dbReference type="EMBL" id="FP929003">
    <property type="protein sequence ID" value="CBK42194.1"/>
    <property type="molecule type" value="Genomic_DNA"/>
</dbReference>
<name>D8PG07_9BACT</name>